<evidence type="ECO:0000313" key="2">
    <source>
        <dbReference type="EMBL" id="KAL2064336.1"/>
    </source>
</evidence>
<name>A0ABR4C4S2_9HELO</name>
<dbReference type="InterPro" id="IPR055222">
    <property type="entry name" value="PRISE-like_Rossmann-fold"/>
</dbReference>
<gene>
    <name evidence="2" type="ORF">VTL71DRAFT_4830</name>
</gene>
<evidence type="ECO:0000313" key="3">
    <source>
        <dbReference type="Proteomes" id="UP001595075"/>
    </source>
</evidence>
<comment type="caution">
    <text evidence="2">The sequence shown here is derived from an EMBL/GenBank/DDBJ whole genome shotgun (WGS) entry which is preliminary data.</text>
</comment>
<reference evidence="2 3" key="1">
    <citation type="journal article" date="2024" name="Commun. Biol.">
        <title>Comparative genomic analysis of thermophilic fungi reveals convergent evolutionary adaptations and gene losses.</title>
        <authorList>
            <person name="Steindorff A.S."/>
            <person name="Aguilar-Pontes M.V."/>
            <person name="Robinson A.J."/>
            <person name="Andreopoulos B."/>
            <person name="LaButti K."/>
            <person name="Kuo A."/>
            <person name="Mondo S."/>
            <person name="Riley R."/>
            <person name="Otillar R."/>
            <person name="Haridas S."/>
            <person name="Lipzen A."/>
            <person name="Grimwood J."/>
            <person name="Schmutz J."/>
            <person name="Clum A."/>
            <person name="Reid I.D."/>
            <person name="Moisan M.C."/>
            <person name="Butler G."/>
            <person name="Nguyen T.T.M."/>
            <person name="Dewar K."/>
            <person name="Conant G."/>
            <person name="Drula E."/>
            <person name="Henrissat B."/>
            <person name="Hansel C."/>
            <person name="Singer S."/>
            <person name="Hutchinson M.I."/>
            <person name="de Vries R.P."/>
            <person name="Natvig D.O."/>
            <person name="Powell A.J."/>
            <person name="Tsang A."/>
            <person name="Grigoriev I.V."/>
        </authorList>
    </citation>
    <scope>NUCLEOTIDE SEQUENCE [LARGE SCALE GENOMIC DNA]</scope>
    <source>
        <strain evidence="2 3">CBS 494.80</strain>
    </source>
</reference>
<dbReference type="Proteomes" id="UP001595075">
    <property type="component" value="Unassembled WGS sequence"/>
</dbReference>
<dbReference type="SUPFAM" id="SSF51735">
    <property type="entry name" value="NAD(P)-binding Rossmann-fold domains"/>
    <property type="match status" value="1"/>
</dbReference>
<dbReference type="EMBL" id="JAZHXI010000014">
    <property type="protein sequence ID" value="KAL2064336.1"/>
    <property type="molecule type" value="Genomic_DNA"/>
</dbReference>
<dbReference type="InterPro" id="IPR036291">
    <property type="entry name" value="NAD(P)-bd_dom_sf"/>
</dbReference>
<dbReference type="Pfam" id="PF22917">
    <property type="entry name" value="PRISE"/>
    <property type="match status" value="1"/>
</dbReference>
<evidence type="ECO:0000259" key="1">
    <source>
        <dbReference type="Pfam" id="PF22917"/>
    </source>
</evidence>
<feature type="domain" description="PRISE-like Rossmann-fold" evidence="1">
    <location>
        <begin position="31"/>
        <end position="313"/>
    </location>
</feature>
<protein>
    <recommendedName>
        <fullName evidence="1">PRISE-like Rossmann-fold domain-containing protein</fullName>
    </recommendedName>
</protein>
<keyword evidence="3" id="KW-1185">Reference proteome</keyword>
<sequence length="432" mass="47970">MNPSLRTIHNKGIHHNLPTFPDHDGKKYTAIVTGANGISGSEILNALIAAPERWGVIYAMSKRPPPSQCERVKSIAADFLDSTPEDLAELFKREGVEADYIFFTSYVQPPAPEGEGLWSNTEHLETVNVTLLSNFLTALSLSSIIPQRFILQTGGKHYGLHLGPTTIPMTEDTPSLRVPHSNFYFPQEDLLSAWCAQKPNKTTTWTITRPGFIIGASPSAQINISYALAIYASIQKELGLKLEFPSDMQAWDVNKDLTTASLLGYFSEWAALTPAAANEALNIVDDSPFSYGKFWPVLAEWYGIECGRPEEDESKFTVVNMPRDPPPRGFGKPGVVKITFSFEAWAKGEEVKRAWEKIQERERLRGDLDPWRSKGGLTAVFGALDADLLGGWARTQTMDKAKKMGWTGHVQTDEGLRLTIEKMAELRMVPAI</sequence>
<organism evidence="2 3">
    <name type="scientific">Oculimacula yallundae</name>
    <dbReference type="NCBI Taxonomy" id="86028"/>
    <lineage>
        <taxon>Eukaryota</taxon>
        <taxon>Fungi</taxon>
        <taxon>Dikarya</taxon>
        <taxon>Ascomycota</taxon>
        <taxon>Pezizomycotina</taxon>
        <taxon>Leotiomycetes</taxon>
        <taxon>Helotiales</taxon>
        <taxon>Ploettnerulaceae</taxon>
        <taxon>Oculimacula</taxon>
    </lineage>
</organism>
<dbReference type="PANTHER" id="PTHR32487:SF29">
    <property type="entry name" value="NAD-DEPENDENT EPIMERASE_DEHYDRATASE DOMAIN-CONTAINING PROTEIN"/>
    <property type="match status" value="1"/>
</dbReference>
<dbReference type="Gene3D" id="3.40.50.720">
    <property type="entry name" value="NAD(P)-binding Rossmann-like Domain"/>
    <property type="match status" value="1"/>
</dbReference>
<proteinExistence type="predicted"/>
<accession>A0ABR4C4S2</accession>
<dbReference type="PANTHER" id="PTHR32487">
    <property type="entry name" value="3-OXO-DELTA(4,5)-STEROID 5-BETA-REDUCTASE"/>
    <property type="match status" value="1"/>
</dbReference>
<dbReference type="CDD" id="cd08948">
    <property type="entry name" value="5beta-POR_like_SDR_a"/>
    <property type="match status" value="1"/>
</dbReference>